<dbReference type="PANTHER" id="PTHR34203:SF13">
    <property type="entry name" value="EXPRESSED PROTEIN"/>
    <property type="match status" value="1"/>
</dbReference>
<dbReference type="PANTHER" id="PTHR34203">
    <property type="entry name" value="METHYLTRANSFERASE, FKBM FAMILY PROTEIN"/>
    <property type="match status" value="1"/>
</dbReference>
<accession>A0AAD5H4K8</accession>
<feature type="region of interest" description="Disordered" evidence="1">
    <location>
        <begin position="13"/>
        <end position="185"/>
    </location>
</feature>
<dbReference type="AlphaFoldDB" id="A0AAD5H4K8"/>
<evidence type="ECO:0000313" key="3">
    <source>
        <dbReference type="EMBL" id="KAI7839152.1"/>
    </source>
</evidence>
<evidence type="ECO:0000256" key="1">
    <source>
        <dbReference type="SAM" id="MobiDB-lite"/>
    </source>
</evidence>
<dbReference type="Gene3D" id="3.40.50.150">
    <property type="entry name" value="Vaccinia Virus protein VP39"/>
    <property type="match status" value="1"/>
</dbReference>
<dbReference type="EMBL" id="JADXDR010000107">
    <property type="protein sequence ID" value="KAI7839152.1"/>
    <property type="molecule type" value="Genomic_DNA"/>
</dbReference>
<dbReference type="Proteomes" id="UP001205105">
    <property type="component" value="Unassembled WGS sequence"/>
</dbReference>
<dbReference type="SUPFAM" id="SSF53335">
    <property type="entry name" value="S-adenosyl-L-methionine-dependent methyltransferases"/>
    <property type="match status" value="1"/>
</dbReference>
<protein>
    <recommendedName>
        <fullName evidence="2">Methyltransferase FkbM domain-containing protein</fullName>
    </recommendedName>
</protein>
<feature type="compositionally biased region" description="Gly residues" evidence="1">
    <location>
        <begin position="153"/>
        <end position="170"/>
    </location>
</feature>
<reference evidence="3" key="1">
    <citation type="submission" date="2020-11" db="EMBL/GenBank/DDBJ databases">
        <title>Chlorella ohadii genome sequencing and assembly.</title>
        <authorList>
            <person name="Murik O."/>
            <person name="Treves H."/>
            <person name="Kedem I."/>
            <person name="Shotland Y."/>
            <person name="Kaplan A."/>
        </authorList>
    </citation>
    <scope>NUCLEOTIDE SEQUENCE</scope>
    <source>
        <strain evidence="3">1</strain>
    </source>
</reference>
<dbReference type="InterPro" id="IPR029063">
    <property type="entry name" value="SAM-dependent_MTases_sf"/>
</dbReference>
<dbReference type="InterPro" id="IPR052514">
    <property type="entry name" value="SAM-dependent_MTase"/>
</dbReference>
<proteinExistence type="predicted"/>
<feature type="compositionally biased region" description="Low complexity" evidence="1">
    <location>
        <begin position="57"/>
        <end position="152"/>
    </location>
</feature>
<comment type="caution">
    <text evidence="3">The sequence shown here is derived from an EMBL/GenBank/DDBJ whole genome shotgun (WGS) entry which is preliminary data.</text>
</comment>
<name>A0AAD5H4K8_9CHLO</name>
<keyword evidence="4" id="KW-1185">Reference proteome</keyword>
<dbReference type="Pfam" id="PF05050">
    <property type="entry name" value="Methyltransf_21"/>
    <property type="match status" value="1"/>
</dbReference>
<organism evidence="3 4">
    <name type="scientific">Chlorella ohadii</name>
    <dbReference type="NCBI Taxonomy" id="2649997"/>
    <lineage>
        <taxon>Eukaryota</taxon>
        <taxon>Viridiplantae</taxon>
        <taxon>Chlorophyta</taxon>
        <taxon>core chlorophytes</taxon>
        <taxon>Trebouxiophyceae</taxon>
        <taxon>Chlorellales</taxon>
        <taxon>Chlorellaceae</taxon>
        <taxon>Chlorella clade</taxon>
        <taxon>Chlorella</taxon>
    </lineage>
</organism>
<evidence type="ECO:0000313" key="4">
    <source>
        <dbReference type="Proteomes" id="UP001205105"/>
    </source>
</evidence>
<dbReference type="InterPro" id="IPR006342">
    <property type="entry name" value="FkbM_mtfrase"/>
</dbReference>
<dbReference type="NCBIfam" id="TIGR01444">
    <property type="entry name" value="fkbM_fam"/>
    <property type="match status" value="1"/>
</dbReference>
<sequence>MICLLVVLMRGQQQSSSVQRHPVDAQPQQNPFSVREQEQEAHHGTQQSTAEAMRGVQPPKKQAAAAAKPIQQQAVEQQPVAAAGQPDDQQQKTGATAKQQGAAGSSSEAATGPGAQSAEQQAEQPKQAQQEQQPKQQPKQEPQQQALAAQQQDGGGQGGSAGGESSGSDGGSEEDGPSGGWSDSFLKTKADAQLGNLLDLTSLMSPLRTCAADGFSLEVQETEAEDLLADEIEGRPALSEAQLRWKQFVSPQHTLVTGTAHNLPCGARRNGGTCCSHPVTFRRNTTDYRVFKQVFQCHYMRYLYTLFGDQPPKYILDAGANAGFSTILFKLLWPEATVVMLEPDPSNFAILSRNVATLKDVHPINAGLWGRTANITAKASHGNWGKVFQEAEEGQPGMPAYSVTDVARQAGVPAFDFVKIDIEGAEGQVFAPGRDVSWIKQARAVSLELHDFFSGYFGLRRGEISERVDAAFSSTGFTPVSDNEHIIYLNPELQAAVSQLRAPIPKLIAIRQARLKKITGC</sequence>
<evidence type="ECO:0000259" key="2">
    <source>
        <dbReference type="Pfam" id="PF05050"/>
    </source>
</evidence>
<gene>
    <name evidence="3" type="ORF">COHA_007155</name>
</gene>
<feature type="domain" description="Methyltransferase FkbM" evidence="2">
    <location>
        <begin position="317"/>
        <end position="453"/>
    </location>
</feature>